<dbReference type="PANTHER" id="PTHR11106:SF27">
    <property type="entry name" value="MACRO DOMAIN-CONTAINING PROTEIN"/>
    <property type="match status" value="1"/>
</dbReference>
<dbReference type="EMBL" id="JABFTQ010000002">
    <property type="protein sequence ID" value="MCE8046193.1"/>
    <property type="molecule type" value="Genomic_DNA"/>
</dbReference>
<dbReference type="SMART" id="SM00506">
    <property type="entry name" value="A1pp"/>
    <property type="match status" value="1"/>
</dbReference>
<dbReference type="SUPFAM" id="SSF52949">
    <property type="entry name" value="Macro domain-like"/>
    <property type="match status" value="1"/>
</dbReference>
<dbReference type="Pfam" id="PF01661">
    <property type="entry name" value="Macro"/>
    <property type="match status" value="1"/>
</dbReference>
<dbReference type="Proteomes" id="UP001320154">
    <property type="component" value="Unassembled WGS sequence"/>
</dbReference>
<dbReference type="PANTHER" id="PTHR11106">
    <property type="entry name" value="GANGLIOSIDE INDUCED DIFFERENTIATION ASSOCIATED PROTEIN 2-RELATED"/>
    <property type="match status" value="1"/>
</dbReference>
<dbReference type="InterPro" id="IPR043472">
    <property type="entry name" value="Macro_dom-like"/>
</dbReference>
<proteinExistence type="predicted"/>
<gene>
    <name evidence="2" type="ORF">HOP60_05525</name>
</gene>
<name>A0ABS9B2S2_9GAMM</name>
<comment type="caution">
    <text evidence="2">The sequence shown here is derived from an EMBL/GenBank/DDBJ whole genome shotgun (WGS) entry which is preliminary data.</text>
</comment>
<accession>A0ABS9B2S2</accession>
<dbReference type="InterPro" id="IPR002589">
    <property type="entry name" value="Macro_dom"/>
</dbReference>
<organism evidence="2 3">
    <name type="scientific">Billgrantia desiderata</name>
    <dbReference type="NCBI Taxonomy" id="52021"/>
    <lineage>
        <taxon>Bacteria</taxon>
        <taxon>Pseudomonadati</taxon>
        <taxon>Pseudomonadota</taxon>
        <taxon>Gammaproteobacteria</taxon>
        <taxon>Oceanospirillales</taxon>
        <taxon>Halomonadaceae</taxon>
        <taxon>Billgrantia</taxon>
    </lineage>
</organism>
<dbReference type="RefSeq" id="WP_234250087.1">
    <property type="nucleotide sequence ID" value="NZ_JABFTQ010000002.1"/>
</dbReference>
<evidence type="ECO:0000259" key="1">
    <source>
        <dbReference type="PROSITE" id="PS51154"/>
    </source>
</evidence>
<feature type="domain" description="Macro" evidence="1">
    <location>
        <begin position="1"/>
        <end position="171"/>
    </location>
</feature>
<reference evidence="2 3" key="1">
    <citation type="journal article" date="2021" name="Front. Microbiol.">
        <title>Aerobic Denitrification and Heterotrophic Sulfur Oxidation in the Genus Halomonas Revealed by Six Novel Species Characterizations and Genome-Based Analysis.</title>
        <authorList>
            <person name="Wang L."/>
            <person name="Shao Z."/>
        </authorList>
    </citation>
    <scope>NUCLEOTIDE SEQUENCE [LARGE SCALE GENOMIC DNA]</scope>
    <source>
        <strain evidence="2 3">MCCC 1A05748</strain>
    </source>
</reference>
<dbReference type="CDD" id="cd02908">
    <property type="entry name" value="Macro_OAADPr_deacetylase"/>
    <property type="match status" value="1"/>
</dbReference>
<keyword evidence="3" id="KW-1185">Reference proteome</keyword>
<evidence type="ECO:0000313" key="3">
    <source>
        <dbReference type="Proteomes" id="UP001320154"/>
    </source>
</evidence>
<sequence length="174" mass="18533">MSARLECLQGDIANQPDIDVVVNAANAQLRTGGGVAGALHRAAGPELERACRPLAPIAPGQAVITEAFGLPNRHVIHCLGPVYGRDRPEAELLADCYRNALELAERHGLASIAFPALSAGAFGYPLEEAARVALATVRETLPRCPGIERVRFVLFDAGSAKLFQDTLEQLDQTL</sequence>
<dbReference type="PROSITE" id="PS51154">
    <property type="entry name" value="MACRO"/>
    <property type="match status" value="1"/>
</dbReference>
<evidence type="ECO:0000313" key="2">
    <source>
        <dbReference type="EMBL" id="MCE8046193.1"/>
    </source>
</evidence>
<dbReference type="Gene3D" id="3.40.220.10">
    <property type="entry name" value="Leucine Aminopeptidase, subunit E, domain 1"/>
    <property type="match status" value="1"/>
</dbReference>
<protein>
    <submittedName>
        <fullName evidence="2">Macro domain-containing protein</fullName>
    </submittedName>
</protein>